<feature type="transmembrane region" description="Helical" evidence="6">
    <location>
        <begin position="228"/>
        <end position="252"/>
    </location>
</feature>
<keyword evidence="5 6" id="KW-0472">Membrane</keyword>
<comment type="subcellular location">
    <subcellularLocation>
        <location evidence="1">Membrane</location>
        <topology evidence="1">Multi-pass membrane protein</topology>
    </subcellularLocation>
</comment>
<dbReference type="RefSeq" id="WP_106872742.1">
    <property type="nucleotide sequence ID" value="NZ_CP053841.1"/>
</dbReference>
<evidence type="ECO:0000313" key="7">
    <source>
        <dbReference type="EMBL" id="PSM51295.1"/>
    </source>
</evidence>
<proteinExistence type="inferred from homology"/>
<dbReference type="InterPro" id="IPR002549">
    <property type="entry name" value="AI-2E-like"/>
</dbReference>
<comment type="similarity">
    <text evidence="2">Belongs to the autoinducer-2 exporter (AI-2E) (TC 2.A.86) family.</text>
</comment>
<evidence type="ECO:0000256" key="5">
    <source>
        <dbReference type="ARBA" id="ARBA00023136"/>
    </source>
</evidence>
<name>A0A2P8QYH2_9BACT</name>
<dbReference type="GO" id="GO:0016020">
    <property type="term" value="C:membrane"/>
    <property type="evidence" value="ECO:0007669"/>
    <property type="project" value="UniProtKB-SubCell"/>
</dbReference>
<feature type="transmembrane region" description="Helical" evidence="6">
    <location>
        <begin position="56"/>
        <end position="78"/>
    </location>
</feature>
<dbReference type="Pfam" id="PF01594">
    <property type="entry name" value="AI-2E_transport"/>
    <property type="match status" value="1"/>
</dbReference>
<evidence type="ECO:0000256" key="1">
    <source>
        <dbReference type="ARBA" id="ARBA00004141"/>
    </source>
</evidence>
<dbReference type="PANTHER" id="PTHR21716:SF4">
    <property type="entry name" value="TRANSMEMBRANE PROTEIN 245"/>
    <property type="match status" value="1"/>
</dbReference>
<dbReference type="AlphaFoldDB" id="A0A2P8QYH2"/>
<sequence>MKTSKWFFISFILFVFCWVIYLFKPFLMTFSIGILLALSTSNIHQKILNLTKQKSLLSACLTTLTACLLFLVPFSYAISKLAIYGANIQFQDIKDILLTIKNYDYPIPDSLSFILPEFDNIFSSVNINKIASKSLEYASNIGKSSVNFIVDMGLILIFYFITNLYINQIIEYVKTYIPMEGEQFDYIFDQTSNTMSVVLYTTILNSVFQGFLFGAMVIFFGYDGFLLGILYAFACLIPIVGGGLVFVPVAIYELAKGDLIGGIFILSYSIIVVAFLADNIVKPFITKFINSKLVKEPANINEIIIFFAMLAGISTFGFWGIILGPAITTLFVATLKTYHNLKQSNQI</sequence>
<evidence type="ECO:0000313" key="8">
    <source>
        <dbReference type="Proteomes" id="UP000240535"/>
    </source>
</evidence>
<gene>
    <name evidence="7" type="ORF">CQ405_08670</name>
</gene>
<feature type="transmembrane region" description="Helical" evidence="6">
    <location>
        <begin position="146"/>
        <end position="166"/>
    </location>
</feature>
<feature type="transmembrane region" description="Helical" evidence="6">
    <location>
        <begin position="259"/>
        <end position="277"/>
    </location>
</feature>
<evidence type="ECO:0000256" key="3">
    <source>
        <dbReference type="ARBA" id="ARBA00022692"/>
    </source>
</evidence>
<dbReference type="Proteomes" id="UP000240535">
    <property type="component" value="Unassembled WGS sequence"/>
</dbReference>
<dbReference type="EMBL" id="PDHH01000009">
    <property type="protein sequence ID" value="PSM51295.1"/>
    <property type="molecule type" value="Genomic_DNA"/>
</dbReference>
<comment type="caution">
    <text evidence="7">The sequence shown here is derived from an EMBL/GenBank/DDBJ whole genome shotgun (WGS) entry which is preliminary data.</text>
</comment>
<feature type="transmembrane region" description="Helical" evidence="6">
    <location>
        <begin position="197"/>
        <end position="222"/>
    </location>
</feature>
<accession>A0A2P8QYH2</accession>
<keyword evidence="4 6" id="KW-1133">Transmembrane helix</keyword>
<reference evidence="8" key="1">
    <citation type="submission" date="2017-10" db="EMBL/GenBank/DDBJ databases">
        <title>Campylobacter species from seals.</title>
        <authorList>
            <person name="Gilbert M.J."/>
            <person name="Zomer A.L."/>
            <person name="Timmerman A.J."/>
            <person name="Duim B."/>
            <person name="Wagenaar J.A."/>
        </authorList>
    </citation>
    <scope>NUCLEOTIDE SEQUENCE [LARGE SCALE GENOMIC DNA]</scope>
    <source>
        <strain evidence="8">17S00004-5</strain>
    </source>
</reference>
<organism evidence="7 8">
    <name type="scientific">Campylobacter blaseri</name>
    <dbReference type="NCBI Taxonomy" id="2042961"/>
    <lineage>
        <taxon>Bacteria</taxon>
        <taxon>Pseudomonadati</taxon>
        <taxon>Campylobacterota</taxon>
        <taxon>Epsilonproteobacteria</taxon>
        <taxon>Campylobacterales</taxon>
        <taxon>Campylobacteraceae</taxon>
        <taxon>Campylobacter</taxon>
    </lineage>
</organism>
<evidence type="ECO:0000256" key="4">
    <source>
        <dbReference type="ARBA" id="ARBA00022989"/>
    </source>
</evidence>
<dbReference type="PANTHER" id="PTHR21716">
    <property type="entry name" value="TRANSMEMBRANE PROTEIN"/>
    <property type="match status" value="1"/>
</dbReference>
<keyword evidence="8" id="KW-1185">Reference proteome</keyword>
<protein>
    <submittedName>
        <fullName evidence="7">AI-2E family transporter</fullName>
    </submittedName>
</protein>
<dbReference type="OrthoDB" id="5348369at2"/>
<evidence type="ECO:0000256" key="6">
    <source>
        <dbReference type="SAM" id="Phobius"/>
    </source>
</evidence>
<feature type="transmembrane region" description="Helical" evidence="6">
    <location>
        <begin position="303"/>
        <end position="333"/>
    </location>
</feature>
<keyword evidence="3 6" id="KW-0812">Transmembrane</keyword>
<evidence type="ECO:0000256" key="2">
    <source>
        <dbReference type="ARBA" id="ARBA00009773"/>
    </source>
</evidence>
<feature type="transmembrane region" description="Helical" evidence="6">
    <location>
        <begin position="6"/>
        <end position="36"/>
    </location>
</feature>